<reference evidence="2" key="1">
    <citation type="journal article" date="2019" name="Int. J. Syst. Evol. Microbiol.">
        <title>The Global Catalogue of Microorganisms (GCM) 10K type strain sequencing project: providing services to taxonomists for standard genome sequencing and annotation.</title>
        <authorList>
            <consortium name="The Broad Institute Genomics Platform"/>
            <consortium name="The Broad Institute Genome Sequencing Center for Infectious Disease"/>
            <person name="Wu L."/>
            <person name="Ma J."/>
        </authorList>
    </citation>
    <scope>NUCLEOTIDE SEQUENCE [LARGE SCALE GENOMIC DNA]</scope>
    <source>
        <strain evidence="2">NBRC 15640</strain>
    </source>
</reference>
<dbReference type="RefSeq" id="WP_126608209.1">
    <property type="nucleotide sequence ID" value="NZ_AP025144.1"/>
</dbReference>
<organism evidence="1 2">
    <name type="scientific">Vibrio penaeicida</name>
    <dbReference type="NCBI Taxonomy" id="104609"/>
    <lineage>
        <taxon>Bacteria</taxon>
        <taxon>Pseudomonadati</taxon>
        <taxon>Pseudomonadota</taxon>
        <taxon>Gammaproteobacteria</taxon>
        <taxon>Vibrionales</taxon>
        <taxon>Vibrionaceae</taxon>
        <taxon>Vibrio</taxon>
    </lineage>
</organism>
<accession>A0AAV5NRV1</accession>
<dbReference type="AlphaFoldDB" id="A0AAV5NRV1"/>
<dbReference type="EMBL" id="BSNX01000020">
    <property type="protein sequence ID" value="GLQ72722.1"/>
    <property type="molecule type" value="Genomic_DNA"/>
</dbReference>
<keyword evidence="2" id="KW-1185">Reference proteome</keyword>
<protein>
    <submittedName>
        <fullName evidence="1">Uncharacterized protein</fullName>
    </submittedName>
</protein>
<gene>
    <name evidence="1" type="ORF">GCM10007932_20820</name>
</gene>
<name>A0AAV5NRV1_9VIBR</name>
<dbReference type="Proteomes" id="UP001156690">
    <property type="component" value="Unassembled WGS sequence"/>
</dbReference>
<proteinExistence type="predicted"/>
<evidence type="ECO:0000313" key="2">
    <source>
        <dbReference type="Proteomes" id="UP001156690"/>
    </source>
</evidence>
<sequence length="139" mass="15852">MEWLVGLGVVALVVFFISSELKARKKRAALIETLKSEGFSEDYKMVGRPYVVLVDKSNQMLAFVGVEVSKKIEFSKVISWQHTYTEQNKTVNGRHKHSLINNKLEFTISDTDTPLIQVSVGNYEYAKQWSARFSALFQS</sequence>
<evidence type="ECO:0000313" key="1">
    <source>
        <dbReference type="EMBL" id="GLQ72722.1"/>
    </source>
</evidence>
<comment type="caution">
    <text evidence="1">The sequence shown here is derived from an EMBL/GenBank/DDBJ whole genome shotgun (WGS) entry which is preliminary data.</text>
</comment>